<evidence type="ECO:0000313" key="2">
    <source>
        <dbReference type="EMBL" id="MFC6642908.1"/>
    </source>
</evidence>
<evidence type="ECO:0000313" key="3">
    <source>
        <dbReference type="Proteomes" id="UP001596403"/>
    </source>
</evidence>
<dbReference type="Gene3D" id="3.30.450.20">
    <property type="entry name" value="PAS domain"/>
    <property type="match status" value="1"/>
</dbReference>
<protein>
    <submittedName>
        <fullName evidence="2">PAS domain-containing protein</fullName>
    </submittedName>
</protein>
<reference evidence="3" key="1">
    <citation type="journal article" date="2019" name="Int. J. Syst. Evol. Microbiol.">
        <title>The Global Catalogue of Microorganisms (GCM) 10K type strain sequencing project: providing services to taxonomists for standard genome sequencing and annotation.</title>
        <authorList>
            <consortium name="The Broad Institute Genomics Platform"/>
            <consortium name="The Broad Institute Genome Sequencing Center for Infectious Disease"/>
            <person name="Wu L."/>
            <person name="Ma J."/>
        </authorList>
    </citation>
    <scope>NUCLEOTIDE SEQUENCE [LARGE SCALE GENOMIC DNA]</scope>
    <source>
        <strain evidence="3">NBRC 111368</strain>
    </source>
</reference>
<feature type="domain" description="PAS" evidence="1">
    <location>
        <begin position="12"/>
        <end position="48"/>
    </location>
</feature>
<dbReference type="Pfam" id="PF13188">
    <property type="entry name" value="PAS_8"/>
    <property type="match status" value="1"/>
</dbReference>
<dbReference type="EMBL" id="JBHSWA010000001">
    <property type="protein sequence ID" value="MFC6642908.1"/>
    <property type="molecule type" value="Genomic_DNA"/>
</dbReference>
<accession>A0ABW1Z467</accession>
<proteinExistence type="predicted"/>
<comment type="caution">
    <text evidence="2">The sequence shown here is derived from an EMBL/GenBank/DDBJ whole genome shotgun (WGS) entry which is preliminary data.</text>
</comment>
<dbReference type="RefSeq" id="WP_386283321.1">
    <property type="nucleotide sequence ID" value="NZ_JBHSWA010000001.1"/>
</dbReference>
<name>A0ABW1Z467_9RHOB</name>
<organism evidence="2 3">
    <name type="scientific">Sulfitobacter profundi</name>
    <dbReference type="NCBI Taxonomy" id="2679961"/>
    <lineage>
        <taxon>Bacteria</taxon>
        <taxon>Pseudomonadati</taxon>
        <taxon>Pseudomonadota</taxon>
        <taxon>Alphaproteobacteria</taxon>
        <taxon>Rhodobacterales</taxon>
        <taxon>Roseobacteraceae</taxon>
        <taxon>Sulfitobacter</taxon>
    </lineage>
</organism>
<sequence length="55" mass="5924">MKINDESPVLLALLDAAVDAMVVADRAGNILRVNKAAAALLAIRSRRWWGETCAC</sequence>
<dbReference type="SUPFAM" id="SSF55785">
    <property type="entry name" value="PYP-like sensor domain (PAS domain)"/>
    <property type="match status" value="1"/>
</dbReference>
<dbReference type="InterPro" id="IPR000014">
    <property type="entry name" value="PAS"/>
</dbReference>
<dbReference type="Proteomes" id="UP001596403">
    <property type="component" value="Unassembled WGS sequence"/>
</dbReference>
<gene>
    <name evidence="2" type="ORF">ACFQAU_15620</name>
</gene>
<evidence type="ECO:0000259" key="1">
    <source>
        <dbReference type="Pfam" id="PF13188"/>
    </source>
</evidence>
<keyword evidence="3" id="KW-1185">Reference proteome</keyword>
<dbReference type="InterPro" id="IPR035965">
    <property type="entry name" value="PAS-like_dom_sf"/>
</dbReference>